<comment type="caution">
    <text evidence="1">The sequence shown here is derived from an EMBL/GenBank/DDBJ whole genome shotgun (WGS) entry which is preliminary data.</text>
</comment>
<dbReference type="AlphaFoldDB" id="A0A3L6SLM7"/>
<dbReference type="Proteomes" id="UP000275267">
    <property type="component" value="Unassembled WGS sequence"/>
</dbReference>
<keyword evidence="2" id="KW-1185">Reference proteome</keyword>
<evidence type="ECO:0000313" key="1">
    <source>
        <dbReference type="EMBL" id="RLN23538.1"/>
    </source>
</evidence>
<gene>
    <name evidence="1" type="ORF">C2845_PM07G33720</name>
</gene>
<dbReference type="EMBL" id="PQIB02000004">
    <property type="protein sequence ID" value="RLN23538.1"/>
    <property type="molecule type" value="Genomic_DNA"/>
</dbReference>
<sequence length="69" mass="7796">MTCKPWRRLFTDRAFLRRLLPDQGQGHRSRLLEINAASRVCRAAQACLCRVRRVHGARCCAASCGVRVA</sequence>
<proteinExistence type="predicted"/>
<protein>
    <recommendedName>
        <fullName evidence="3">F-box domain-containing protein</fullName>
    </recommendedName>
</protein>
<reference evidence="2" key="1">
    <citation type="journal article" date="2019" name="Nat. Commun.">
        <title>The genome of broomcorn millet.</title>
        <authorList>
            <person name="Zou C."/>
            <person name="Miki D."/>
            <person name="Li D."/>
            <person name="Tang Q."/>
            <person name="Xiao L."/>
            <person name="Rajput S."/>
            <person name="Deng P."/>
            <person name="Jia W."/>
            <person name="Huang R."/>
            <person name="Zhang M."/>
            <person name="Sun Y."/>
            <person name="Hu J."/>
            <person name="Fu X."/>
            <person name="Schnable P.S."/>
            <person name="Li F."/>
            <person name="Zhang H."/>
            <person name="Feng B."/>
            <person name="Zhu X."/>
            <person name="Liu R."/>
            <person name="Schnable J.C."/>
            <person name="Zhu J.-K."/>
            <person name="Zhang H."/>
        </authorList>
    </citation>
    <scope>NUCLEOTIDE SEQUENCE [LARGE SCALE GENOMIC DNA]</scope>
</reference>
<name>A0A3L6SLM7_PANMI</name>
<evidence type="ECO:0008006" key="3">
    <source>
        <dbReference type="Google" id="ProtNLM"/>
    </source>
</evidence>
<accession>A0A3L6SLM7</accession>
<dbReference type="OrthoDB" id="582186at2759"/>
<organism evidence="1 2">
    <name type="scientific">Panicum miliaceum</name>
    <name type="common">Proso millet</name>
    <name type="synonym">Broomcorn millet</name>
    <dbReference type="NCBI Taxonomy" id="4540"/>
    <lineage>
        <taxon>Eukaryota</taxon>
        <taxon>Viridiplantae</taxon>
        <taxon>Streptophyta</taxon>
        <taxon>Embryophyta</taxon>
        <taxon>Tracheophyta</taxon>
        <taxon>Spermatophyta</taxon>
        <taxon>Magnoliopsida</taxon>
        <taxon>Liliopsida</taxon>
        <taxon>Poales</taxon>
        <taxon>Poaceae</taxon>
        <taxon>PACMAD clade</taxon>
        <taxon>Panicoideae</taxon>
        <taxon>Panicodae</taxon>
        <taxon>Paniceae</taxon>
        <taxon>Panicinae</taxon>
        <taxon>Panicum</taxon>
        <taxon>Panicum sect. Panicum</taxon>
    </lineage>
</organism>
<evidence type="ECO:0000313" key="2">
    <source>
        <dbReference type="Proteomes" id="UP000275267"/>
    </source>
</evidence>